<comment type="function">
    <text evidence="9">Part of the tripartite ATP-independent periplasmic (TRAP) transport system.</text>
</comment>
<dbReference type="GO" id="GO:0022857">
    <property type="term" value="F:transmembrane transporter activity"/>
    <property type="evidence" value="ECO:0007669"/>
    <property type="project" value="UniProtKB-UniRule"/>
</dbReference>
<evidence type="ECO:0000256" key="9">
    <source>
        <dbReference type="RuleBase" id="RU369079"/>
    </source>
</evidence>
<dbReference type="RefSeq" id="WP_142082949.1">
    <property type="nucleotide sequence ID" value="NZ_VFPT01000001.1"/>
</dbReference>
<evidence type="ECO:0000259" key="10">
    <source>
        <dbReference type="Pfam" id="PF04290"/>
    </source>
</evidence>
<sequence length="174" mass="18800">MQQLVIGVSRKLAVVARIALWISGTGLVLMTAAVAWQVFGRYVLNATPVWTEVTAVLLMGWFIFLGAAVGIREGYHLSFDIMLYILPTRVKAVLFTISDLLVAGFALGMTFYGLQLAQGTWSNTISGLGLPRGVTFLGLLTGGGLMVIFSLERVARRFVGLPTARFGETELTGD</sequence>
<evidence type="ECO:0000256" key="6">
    <source>
        <dbReference type="ARBA" id="ARBA00022989"/>
    </source>
</evidence>
<dbReference type="AlphaFoldDB" id="A0A543KGY9"/>
<feature type="transmembrane region" description="Helical" evidence="9">
    <location>
        <begin position="92"/>
        <end position="114"/>
    </location>
</feature>
<dbReference type="PANTHER" id="PTHR35011">
    <property type="entry name" value="2,3-DIKETO-L-GULONATE TRAP TRANSPORTER SMALL PERMEASE PROTEIN YIAM"/>
    <property type="match status" value="1"/>
</dbReference>
<dbReference type="InterPro" id="IPR007387">
    <property type="entry name" value="TRAP_DctQ"/>
</dbReference>
<dbReference type="GO" id="GO:0015740">
    <property type="term" value="P:C4-dicarboxylate transport"/>
    <property type="evidence" value="ECO:0007669"/>
    <property type="project" value="TreeGrafter"/>
</dbReference>
<keyword evidence="5 9" id="KW-0812">Transmembrane</keyword>
<comment type="subunit">
    <text evidence="9">The complex comprises the extracytoplasmic solute receptor protein and the two transmembrane proteins.</text>
</comment>
<dbReference type="Proteomes" id="UP000320582">
    <property type="component" value="Unassembled WGS sequence"/>
</dbReference>
<evidence type="ECO:0000256" key="4">
    <source>
        <dbReference type="ARBA" id="ARBA00022519"/>
    </source>
</evidence>
<feature type="domain" description="Tripartite ATP-independent periplasmic transporters DctQ component" evidence="10">
    <location>
        <begin position="30"/>
        <end position="158"/>
    </location>
</feature>
<keyword evidence="4 9" id="KW-0997">Cell inner membrane</keyword>
<protein>
    <recommendedName>
        <fullName evidence="9">TRAP transporter small permease protein</fullName>
    </recommendedName>
</protein>
<gene>
    <name evidence="11" type="ORF">BD293_3032</name>
</gene>
<accession>A0A543KGY9</accession>
<dbReference type="OrthoDB" id="4964541at2"/>
<organism evidence="11 12">
    <name type="scientific">Roseinatronobacter monicus</name>
    <dbReference type="NCBI Taxonomy" id="393481"/>
    <lineage>
        <taxon>Bacteria</taxon>
        <taxon>Pseudomonadati</taxon>
        <taxon>Pseudomonadota</taxon>
        <taxon>Alphaproteobacteria</taxon>
        <taxon>Rhodobacterales</taxon>
        <taxon>Paracoccaceae</taxon>
        <taxon>Roseinatronobacter</taxon>
    </lineage>
</organism>
<dbReference type="InterPro" id="IPR055348">
    <property type="entry name" value="DctQ"/>
</dbReference>
<evidence type="ECO:0000256" key="7">
    <source>
        <dbReference type="ARBA" id="ARBA00023136"/>
    </source>
</evidence>
<name>A0A543KGY9_9RHOB</name>
<keyword evidence="7 9" id="KW-0472">Membrane</keyword>
<comment type="similarity">
    <text evidence="8 9">Belongs to the TRAP transporter small permease family.</text>
</comment>
<feature type="transmembrane region" description="Helical" evidence="9">
    <location>
        <begin position="49"/>
        <end position="71"/>
    </location>
</feature>
<proteinExistence type="inferred from homology"/>
<keyword evidence="3" id="KW-1003">Cell membrane</keyword>
<keyword evidence="2 9" id="KW-0813">Transport</keyword>
<dbReference type="Pfam" id="PF04290">
    <property type="entry name" value="DctQ"/>
    <property type="match status" value="1"/>
</dbReference>
<dbReference type="PANTHER" id="PTHR35011:SF11">
    <property type="entry name" value="TRAP TRANSPORTER SMALL PERMEASE PROTEIN"/>
    <property type="match status" value="1"/>
</dbReference>
<evidence type="ECO:0000256" key="8">
    <source>
        <dbReference type="ARBA" id="ARBA00038436"/>
    </source>
</evidence>
<reference evidence="11 12" key="1">
    <citation type="submission" date="2019-06" db="EMBL/GenBank/DDBJ databases">
        <title>Genomic Encyclopedia of Archaeal and Bacterial Type Strains, Phase II (KMG-II): from individual species to whole genera.</title>
        <authorList>
            <person name="Goeker M."/>
        </authorList>
    </citation>
    <scope>NUCLEOTIDE SEQUENCE [LARGE SCALE GENOMIC DNA]</scope>
    <source>
        <strain evidence="11 12">DSM 18423</strain>
    </source>
</reference>
<comment type="subcellular location">
    <subcellularLocation>
        <location evidence="1 9">Cell inner membrane</location>
        <topology evidence="1 9">Multi-pass membrane protein</topology>
    </subcellularLocation>
</comment>
<evidence type="ECO:0000256" key="5">
    <source>
        <dbReference type="ARBA" id="ARBA00022692"/>
    </source>
</evidence>
<keyword evidence="6 9" id="KW-1133">Transmembrane helix</keyword>
<dbReference type="GO" id="GO:0005886">
    <property type="term" value="C:plasma membrane"/>
    <property type="evidence" value="ECO:0007669"/>
    <property type="project" value="UniProtKB-SubCell"/>
</dbReference>
<comment type="caution">
    <text evidence="11">The sequence shown here is derived from an EMBL/GenBank/DDBJ whole genome shotgun (WGS) entry which is preliminary data.</text>
</comment>
<feature type="transmembrane region" description="Helical" evidence="9">
    <location>
        <begin position="134"/>
        <end position="151"/>
    </location>
</feature>
<evidence type="ECO:0000256" key="2">
    <source>
        <dbReference type="ARBA" id="ARBA00022448"/>
    </source>
</evidence>
<evidence type="ECO:0000256" key="1">
    <source>
        <dbReference type="ARBA" id="ARBA00004429"/>
    </source>
</evidence>
<keyword evidence="12" id="KW-1185">Reference proteome</keyword>
<evidence type="ECO:0000313" key="12">
    <source>
        <dbReference type="Proteomes" id="UP000320582"/>
    </source>
</evidence>
<dbReference type="EMBL" id="VFPT01000001">
    <property type="protein sequence ID" value="TQM94356.1"/>
    <property type="molecule type" value="Genomic_DNA"/>
</dbReference>
<evidence type="ECO:0000256" key="3">
    <source>
        <dbReference type="ARBA" id="ARBA00022475"/>
    </source>
</evidence>
<feature type="transmembrane region" description="Helical" evidence="9">
    <location>
        <begin position="12"/>
        <end position="37"/>
    </location>
</feature>
<evidence type="ECO:0000313" key="11">
    <source>
        <dbReference type="EMBL" id="TQM94356.1"/>
    </source>
</evidence>